<dbReference type="HOGENOM" id="CLU_048991_1_0_7"/>
<dbReference type="AlphaFoldDB" id="B8J915"/>
<dbReference type="EMBL" id="CP001359">
    <property type="protein sequence ID" value="ACL63613.1"/>
    <property type="molecule type" value="Genomic_DNA"/>
</dbReference>
<dbReference type="Gene3D" id="3.40.50.2000">
    <property type="entry name" value="Glycogen Phosphorylase B"/>
    <property type="match status" value="2"/>
</dbReference>
<accession>B8J915</accession>
<proteinExistence type="predicted"/>
<sequence>MARILYGVAGEGMGHAVRSRVIIDHLARTHDVQVVVSGRAHDYLKARERDRLGVNRIWGLSIVYEDNEVRSFRTVLKNVGGAVAGGWPRNVKAYFDLTESFRPEVVVSDFETWSYLYARTHGLPCISVDNNQAVNRCDHPPEILSGHEAEYLVAKGVVKAKLPGCFHYLIATFFQAPVAKPRTSLHPPVLRPEILAARAEPGAHLLVYQTSTSNEALPEILRGAGVECRVYGLRRELTQDLREGNLVHRPFSEARFVEDLRTARAVISGGSFTLMTEAVYLHKPMLAIPVKRQFEQVLNARYLQALGYGATADDLDARVLDGFLARLPELERGLSRYRQDGNRELLAKLDDVLARALDGGAPGEPRA</sequence>
<evidence type="ECO:0000313" key="1">
    <source>
        <dbReference type="EMBL" id="ACL63613.1"/>
    </source>
</evidence>
<protein>
    <submittedName>
        <fullName evidence="1">Teichoic acid biosynthesis related protein</fullName>
    </submittedName>
</protein>
<name>B8J915_ANAD2</name>
<reference evidence="1" key="1">
    <citation type="submission" date="2009-01" db="EMBL/GenBank/DDBJ databases">
        <title>Complete sequence of Anaeromyxobacter dehalogenans 2CP-1.</title>
        <authorList>
            <consortium name="US DOE Joint Genome Institute"/>
            <person name="Lucas S."/>
            <person name="Copeland A."/>
            <person name="Lapidus A."/>
            <person name="Glavina del Rio T."/>
            <person name="Dalin E."/>
            <person name="Tice H."/>
            <person name="Bruce D."/>
            <person name="Goodwin L."/>
            <person name="Pitluck S."/>
            <person name="Saunders E."/>
            <person name="Brettin T."/>
            <person name="Detter J.C."/>
            <person name="Han C."/>
            <person name="Larimer F."/>
            <person name="Land M."/>
            <person name="Hauser L."/>
            <person name="Kyrpides N."/>
            <person name="Ovchinnikova G."/>
            <person name="Beliaev A.S."/>
            <person name="Richardson P."/>
        </authorList>
    </citation>
    <scope>NUCLEOTIDE SEQUENCE</scope>
    <source>
        <strain evidence="1">2CP-1</strain>
    </source>
</reference>
<gene>
    <name evidence="1" type="ordered locus">A2cp1_0254</name>
</gene>
<dbReference type="SUPFAM" id="SSF53756">
    <property type="entry name" value="UDP-Glycosyltransferase/glycogen phosphorylase"/>
    <property type="match status" value="1"/>
</dbReference>
<dbReference type="Pfam" id="PF13528">
    <property type="entry name" value="Glyco_trans_1_3"/>
    <property type="match status" value="1"/>
</dbReference>
<dbReference type="RefSeq" id="WP_012631675.1">
    <property type="nucleotide sequence ID" value="NC_011891.1"/>
</dbReference>
<dbReference type="KEGG" id="acp:A2cp1_0254"/>
<evidence type="ECO:0000313" key="2">
    <source>
        <dbReference type="Proteomes" id="UP000007089"/>
    </source>
</evidence>
<dbReference type="Proteomes" id="UP000007089">
    <property type="component" value="Chromosome"/>
</dbReference>
<organism evidence="1 2">
    <name type="scientific">Anaeromyxobacter dehalogenans (strain ATCC BAA-258 / DSM 21875 / 2CP-1)</name>
    <dbReference type="NCBI Taxonomy" id="455488"/>
    <lineage>
        <taxon>Bacteria</taxon>
        <taxon>Pseudomonadati</taxon>
        <taxon>Myxococcota</taxon>
        <taxon>Myxococcia</taxon>
        <taxon>Myxococcales</taxon>
        <taxon>Cystobacterineae</taxon>
        <taxon>Anaeromyxobacteraceae</taxon>
        <taxon>Anaeromyxobacter</taxon>
    </lineage>
</organism>
<dbReference type="CAZy" id="GT1">
    <property type="family name" value="Glycosyltransferase Family 1"/>
</dbReference>
<keyword evidence="2" id="KW-1185">Reference proteome</keyword>